<evidence type="ECO:0000256" key="1">
    <source>
        <dbReference type="SAM" id="Phobius"/>
    </source>
</evidence>
<keyword evidence="1" id="KW-0812">Transmembrane</keyword>
<name>A0A517VA65_9PLAN</name>
<dbReference type="AlphaFoldDB" id="A0A517VA65"/>
<dbReference type="KEGG" id="gax:Pan161_15340"/>
<keyword evidence="3" id="KW-1185">Reference proteome</keyword>
<organism evidence="2 3">
    <name type="scientific">Gimesia algae</name>
    <dbReference type="NCBI Taxonomy" id="2527971"/>
    <lineage>
        <taxon>Bacteria</taxon>
        <taxon>Pseudomonadati</taxon>
        <taxon>Planctomycetota</taxon>
        <taxon>Planctomycetia</taxon>
        <taxon>Planctomycetales</taxon>
        <taxon>Planctomycetaceae</taxon>
        <taxon>Gimesia</taxon>
    </lineage>
</organism>
<dbReference type="EMBL" id="CP036343">
    <property type="protein sequence ID" value="QDT89901.1"/>
    <property type="molecule type" value="Genomic_DNA"/>
</dbReference>
<evidence type="ECO:0000313" key="3">
    <source>
        <dbReference type="Proteomes" id="UP000316855"/>
    </source>
</evidence>
<gene>
    <name evidence="2" type="ORF">Pan161_15340</name>
</gene>
<reference evidence="2 3" key="1">
    <citation type="submission" date="2019-02" db="EMBL/GenBank/DDBJ databases">
        <title>Deep-cultivation of Planctomycetes and their phenomic and genomic characterization uncovers novel biology.</title>
        <authorList>
            <person name="Wiegand S."/>
            <person name="Jogler M."/>
            <person name="Boedeker C."/>
            <person name="Pinto D."/>
            <person name="Vollmers J."/>
            <person name="Rivas-Marin E."/>
            <person name="Kohn T."/>
            <person name="Peeters S.H."/>
            <person name="Heuer A."/>
            <person name="Rast P."/>
            <person name="Oberbeckmann S."/>
            <person name="Bunk B."/>
            <person name="Jeske O."/>
            <person name="Meyerdierks A."/>
            <person name="Storesund J.E."/>
            <person name="Kallscheuer N."/>
            <person name="Luecker S."/>
            <person name="Lage O.M."/>
            <person name="Pohl T."/>
            <person name="Merkel B.J."/>
            <person name="Hornburger P."/>
            <person name="Mueller R.-W."/>
            <person name="Bruemmer F."/>
            <person name="Labrenz M."/>
            <person name="Spormann A.M."/>
            <person name="Op den Camp H."/>
            <person name="Overmann J."/>
            <person name="Amann R."/>
            <person name="Jetten M.S.M."/>
            <person name="Mascher T."/>
            <person name="Medema M.H."/>
            <person name="Devos D.P."/>
            <person name="Kaster A.-K."/>
            <person name="Ovreas L."/>
            <person name="Rohde M."/>
            <person name="Galperin M.Y."/>
            <person name="Jogler C."/>
        </authorList>
    </citation>
    <scope>NUCLEOTIDE SEQUENCE [LARGE SCALE GENOMIC DNA]</scope>
    <source>
        <strain evidence="2 3">Pan161</strain>
    </source>
</reference>
<sequence>MRSHQQICSVRTLIMVILSFAIFSLCLCSTQTSLAENQSAASVGMAARIEQVILPGSELQVKEIADDDPIILRIISTHPHGPDMFRYELEYYGLKPGAYNLVQFLERKDHSSLGEVPAIPVQIDSILAADRVEPNSPAAVSIPRIGGYRFWLTLIFVAWILGILVILFARRKTPAEAAENDQPPPSLSDRLQPMVEKAISGKLSKSQMAELEMMLVAYWRKRLHLEQTDISQVTQTLRQHAEAGPLLQQLEILLHRPHTDQEVDVAQIAKILEPYQHLPAEALDEELAALAS</sequence>
<evidence type="ECO:0000313" key="2">
    <source>
        <dbReference type="EMBL" id="QDT89901.1"/>
    </source>
</evidence>
<accession>A0A517VA65</accession>
<keyword evidence="1" id="KW-0472">Membrane</keyword>
<keyword evidence="1" id="KW-1133">Transmembrane helix</keyword>
<proteinExistence type="predicted"/>
<protein>
    <submittedName>
        <fullName evidence="2">Uncharacterized protein</fullName>
    </submittedName>
</protein>
<dbReference type="Proteomes" id="UP000316855">
    <property type="component" value="Chromosome"/>
</dbReference>
<feature type="transmembrane region" description="Helical" evidence="1">
    <location>
        <begin position="150"/>
        <end position="169"/>
    </location>
</feature>